<dbReference type="AlphaFoldDB" id="A0AB38QW67"/>
<protein>
    <submittedName>
        <fullName evidence="2">Uncharacterized protein</fullName>
    </submittedName>
</protein>
<evidence type="ECO:0000313" key="3">
    <source>
        <dbReference type="Proteomes" id="UP001058458"/>
    </source>
</evidence>
<evidence type="ECO:0000313" key="2">
    <source>
        <dbReference type="EMBL" id="UOE75847.1"/>
    </source>
</evidence>
<dbReference type="RefSeq" id="WP_256833274.1">
    <property type="nucleotide sequence ID" value="NZ_CP063414.1"/>
</dbReference>
<organism evidence="2 3">
    <name type="scientific">Parageobacillus thermoglucosidasius</name>
    <name type="common">Geobacillus thermoglucosidasius</name>
    <dbReference type="NCBI Taxonomy" id="1426"/>
    <lineage>
        <taxon>Bacteria</taxon>
        <taxon>Bacillati</taxon>
        <taxon>Bacillota</taxon>
        <taxon>Bacilli</taxon>
        <taxon>Bacillales</taxon>
        <taxon>Anoxybacillaceae</taxon>
        <taxon>Parageobacillus</taxon>
    </lineage>
</organism>
<reference evidence="2" key="1">
    <citation type="submission" date="2020-10" db="EMBL/GenBank/DDBJ databases">
        <authorList>
            <person name="Delgado J.A."/>
            <person name="Gonzalez J.M."/>
        </authorList>
    </citation>
    <scope>NUCLEOTIDE SEQUENCE</scope>
    <source>
        <strain evidence="2">23.6</strain>
    </source>
</reference>
<dbReference type="EMBL" id="CP063414">
    <property type="protein sequence ID" value="UOE75847.1"/>
    <property type="molecule type" value="Genomic_DNA"/>
</dbReference>
<dbReference type="Proteomes" id="UP001058458">
    <property type="component" value="Chromosome"/>
</dbReference>
<proteinExistence type="predicted"/>
<accession>A0AB38QW67</accession>
<evidence type="ECO:0000256" key="1">
    <source>
        <dbReference type="SAM" id="MobiDB-lite"/>
    </source>
</evidence>
<feature type="region of interest" description="Disordered" evidence="1">
    <location>
        <begin position="115"/>
        <end position="134"/>
    </location>
</feature>
<name>A0AB38QW67_PARTM</name>
<sequence>MPVSITSALYKKDGEVRELRVSEIDSESYNKYYKGHLFCTTPNCEARLEFVYSTSKPSYFRTWKHDNHIENCIYRFERIENRAGINTQYIIDVEISPERKRKALKEAYRLSQMTEEELEQRRKKRNLNRKKTKTVGKKKREALNIVLNKNNNESGLESGGRRGPNLLKRNADALNDSDVGKVRVLIGFIKDVQYTESSAIIKVQRKNKTVDVKFEEAFFANSPDYQGLFHYIRKYINEQNKVVFTGVGEVRKAKNGDNYEFVVYKGDEFTIENMSLLMLASYYSR</sequence>
<gene>
    <name evidence="2" type="ORF">IMI45_16375</name>
</gene>
<feature type="compositionally biased region" description="Basic residues" evidence="1">
    <location>
        <begin position="121"/>
        <end position="134"/>
    </location>
</feature>